<dbReference type="PANTHER" id="PTHR46211">
    <property type="entry name" value="GLYCEROPHOSPHORYL DIESTER PHOSPHODIESTERASE"/>
    <property type="match status" value="1"/>
</dbReference>
<sequence length="244" mass="27806">MLTQVIAHRGSKGVRPENTLAAFKKAIEEGADGIETDVHLSKDGEMVIIHDETVDRTTNGTGRVFDHTLAELKQLSAGGSFSGRYQNEKIPTLQEVVDLLIAERYTGIFNLELKTDKFKYPGIEQKVFSFFKDLDYPFELVYSSFNPETLVTMHTLQPDVEMASLFKFNAKAARKLTHRKVIQNWHPSMAWVRGHRFLLGKRRLRPWTINVESDLRFCFQKGFLGVITDYPTRALQVRATIQGG</sequence>
<dbReference type="EMBL" id="JAWJAV010000001">
    <property type="protein sequence ID" value="MDV2620201.1"/>
    <property type="molecule type" value="Genomic_DNA"/>
</dbReference>
<dbReference type="InterPro" id="IPR017946">
    <property type="entry name" value="PLC-like_Pdiesterase_TIM-brl"/>
</dbReference>
<evidence type="ECO:0000313" key="2">
    <source>
        <dbReference type="EMBL" id="MDV2620201.1"/>
    </source>
</evidence>
<accession>A0AAP3TZ09</accession>
<organism evidence="2 3">
    <name type="scientific">Pediococcus acidilactici</name>
    <dbReference type="NCBI Taxonomy" id="1254"/>
    <lineage>
        <taxon>Bacteria</taxon>
        <taxon>Bacillati</taxon>
        <taxon>Bacillota</taxon>
        <taxon>Bacilli</taxon>
        <taxon>Lactobacillales</taxon>
        <taxon>Lactobacillaceae</taxon>
        <taxon>Pediococcus</taxon>
        <taxon>Pediococcus acidilactici group</taxon>
    </lineage>
</organism>
<dbReference type="GO" id="GO:0008081">
    <property type="term" value="F:phosphoric diester hydrolase activity"/>
    <property type="evidence" value="ECO:0007669"/>
    <property type="project" value="InterPro"/>
</dbReference>
<gene>
    <name evidence="2" type="ORF">R0G89_00425</name>
</gene>
<dbReference type="Pfam" id="PF03009">
    <property type="entry name" value="GDPD"/>
    <property type="match status" value="1"/>
</dbReference>
<proteinExistence type="predicted"/>
<dbReference type="Proteomes" id="UP001280897">
    <property type="component" value="Unassembled WGS sequence"/>
</dbReference>
<reference evidence="2" key="1">
    <citation type="journal article" date="2023" name="PeerJ">
        <title>Selection and evaluation of lactic acid bacteria from chicken feces in Thailand as potential probiotics.</title>
        <authorList>
            <person name="Khurajog B."/>
            <person name="Disastra Y."/>
            <person name="Lawwyne L.D."/>
            <person name="Sirichokchatchawan W."/>
            <person name="Niyomtham W."/>
            <person name="Yindee J."/>
            <person name="Hampson D.J."/>
            <person name="Prapasarakul N."/>
        </authorList>
    </citation>
    <scope>NUCLEOTIDE SEQUENCE</scope>
    <source>
        <strain evidence="2">BF9</strain>
    </source>
</reference>
<protein>
    <submittedName>
        <fullName evidence="2">Glycerophosphodiester phosphodiesterase</fullName>
    </submittedName>
</protein>
<comment type="caution">
    <text evidence="2">The sequence shown here is derived from an EMBL/GenBank/DDBJ whole genome shotgun (WGS) entry which is preliminary data.</text>
</comment>
<name>A0AAP3TZ09_PEDAC</name>
<dbReference type="CDD" id="cd08563">
    <property type="entry name" value="GDPD_TtGDE_like"/>
    <property type="match status" value="1"/>
</dbReference>
<dbReference type="PANTHER" id="PTHR46211:SF1">
    <property type="entry name" value="GLYCEROPHOSPHODIESTER PHOSPHODIESTERASE, CYTOPLASMIC"/>
    <property type="match status" value="1"/>
</dbReference>
<dbReference type="Gene3D" id="3.20.20.190">
    <property type="entry name" value="Phosphatidylinositol (PI) phosphodiesterase"/>
    <property type="match status" value="1"/>
</dbReference>
<dbReference type="InterPro" id="IPR030395">
    <property type="entry name" value="GP_PDE_dom"/>
</dbReference>
<reference evidence="2" key="2">
    <citation type="submission" date="2023-10" db="EMBL/GenBank/DDBJ databases">
        <authorList>
            <person name="Khurajog B."/>
        </authorList>
    </citation>
    <scope>NUCLEOTIDE SEQUENCE</scope>
    <source>
        <strain evidence="2">BF9</strain>
    </source>
</reference>
<dbReference type="AlphaFoldDB" id="A0AAP3TZ09"/>
<dbReference type="GO" id="GO:0006629">
    <property type="term" value="P:lipid metabolic process"/>
    <property type="evidence" value="ECO:0007669"/>
    <property type="project" value="InterPro"/>
</dbReference>
<evidence type="ECO:0000259" key="1">
    <source>
        <dbReference type="PROSITE" id="PS51704"/>
    </source>
</evidence>
<dbReference type="RefSeq" id="WP_002831434.1">
    <property type="nucleotide sequence ID" value="NZ_BJMF01000002.1"/>
</dbReference>
<dbReference type="SUPFAM" id="SSF51695">
    <property type="entry name" value="PLC-like phosphodiesterases"/>
    <property type="match status" value="1"/>
</dbReference>
<dbReference type="PROSITE" id="PS51704">
    <property type="entry name" value="GP_PDE"/>
    <property type="match status" value="1"/>
</dbReference>
<feature type="domain" description="GP-PDE" evidence="1">
    <location>
        <begin position="3"/>
        <end position="238"/>
    </location>
</feature>
<evidence type="ECO:0000313" key="3">
    <source>
        <dbReference type="Proteomes" id="UP001280897"/>
    </source>
</evidence>